<gene>
    <name evidence="3" type="ORF">F5891DRAFT_1170945</name>
</gene>
<dbReference type="AlphaFoldDB" id="A0AAD4HQX4"/>
<evidence type="ECO:0000256" key="1">
    <source>
        <dbReference type="SAM" id="MobiDB-lite"/>
    </source>
</evidence>
<evidence type="ECO:0000313" key="3">
    <source>
        <dbReference type="EMBL" id="KAG1904259.1"/>
    </source>
</evidence>
<feature type="domain" description="Ubiquitin-like" evidence="2">
    <location>
        <begin position="200"/>
        <end position="284"/>
    </location>
</feature>
<organism evidence="3 4">
    <name type="scientific">Suillus fuscotomentosus</name>
    <dbReference type="NCBI Taxonomy" id="1912939"/>
    <lineage>
        <taxon>Eukaryota</taxon>
        <taxon>Fungi</taxon>
        <taxon>Dikarya</taxon>
        <taxon>Basidiomycota</taxon>
        <taxon>Agaricomycotina</taxon>
        <taxon>Agaricomycetes</taxon>
        <taxon>Agaricomycetidae</taxon>
        <taxon>Boletales</taxon>
        <taxon>Suillineae</taxon>
        <taxon>Suillaceae</taxon>
        <taxon>Suillus</taxon>
    </lineage>
</organism>
<dbReference type="RefSeq" id="XP_041229834.1">
    <property type="nucleotide sequence ID" value="XM_041365522.1"/>
</dbReference>
<reference evidence="3" key="1">
    <citation type="journal article" date="2020" name="New Phytol.">
        <title>Comparative genomics reveals dynamic genome evolution in host specialist ectomycorrhizal fungi.</title>
        <authorList>
            <person name="Lofgren L.A."/>
            <person name="Nguyen N.H."/>
            <person name="Vilgalys R."/>
            <person name="Ruytinx J."/>
            <person name="Liao H.L."/>
            <person name="Branco S."/>
            <person name="Kuo A."/>
            <person name="LaButti K."/>
            <person name="Lipzen A."/>
            <person name="Andreopoulos W."/>
            <person name="Pangilinan J."/>
            <person name="Riley R."/>
            <person name="Hundley H."/>
            <person name="Na H."/>
            <person name="Barry K."/>
            <person name="Grigoriev I.V."/>
            <person name="Stajich J.E."/>
            <person name="Kennedy P.G."/>
        </authorList>
    </citation>
    <scope>NUCLEOTIDE SEQUENCE</scope>
    <source>
        <strain evidence="3">FC203</strain>
    </source>
</reference>
<proteinExistence type="predicted"/>
<dbReference type="Pfam" id="PF22893">
    <property type="entry name" value="ULD_2"/>
    <property type="match status" value="1"/>
</dbReference>
<dbReference type="EMBL" id="JABBWK010000010">
    <property type="protein sequence ID" value="KAG1904259.1"/>
    <property type="molecule type" value="Genomic_DNA"/>
</dbReference>
<protein>
    <recommendedName>
        <fullName evidence="2">Ubiquitin-like domain-containing protein</fullName>
    </recommendedName>
</protein>
<feature type="region of interest" description="Disordered" evidence="1">
    <location>
        <begin position="380"/>
        <end position="405"/>
    </location>
</feature>
<evidence type="ECO:0000313" key="4">
    <source>
        <dbReference type="Proteomes" id="UP001195769"/>
    </source>
</evidence>
<comment type="caution">
    <text evidence="3">The sequence shown here is derived from an EMBL/GenBank/DDBJ whole genome shotgun (WGS) entry which is preliminary data.</text>
</comment>
<dbReference type="Proteomes" id="UP001195769">
    <property type="component" value="Unassembled WGS sequence"/>
</dbReference>
<dbReference type="GeneID" id="64659820"/>
<keyword evidence="4" id="KW-1185">Reference proteome</keyword>
<dbReference type="InterPro" id="IPR054464">
    <property type="entry name" value="ULD_fung"/>
</dbReference>
<evidence type="ECO:0000259" key="2">
    <source>
        <dbReference type="Pfam" id="PF22893"/>
    </source>
</evidence>
<name>A0AAD4HQX4_9AGAM</name>
<sequence length="405" mass="46006">MPSLSALIKVFFKDLDLLKGIAVRSRCPATCSGDSFARTPSDMAQIISPIVQATIAGAIPVAGPPIQATISGLLSILQAIYIRSQNKADIDRLRAQLQRLSSHLCNAPTAQDPFEQHRRDAMIRMLQDIYAKVTRLYNHGLAYTSVTQAIIECSSEIDHYFADYSWSSQMQSEHEILMRFGSVFFPVQSPVGPIVTLGFVTLVDATGRLHPIPMDVCDSFERFNEQLQLLFKHNSTQAQIQRRYMKQRQYDLCIDDDKQVTQLASRRWPSIQAGTTIVMRVIFQQKTRLGVEYTCHFCGAVNHISRPKNLLQRQAGCSIDCRVCKRRFQISQQDCATQPSIDSVPRTEEMSLIRNFHVQKTWVCRLRRLPKADALPHPALRQMYTSSKGSNERDKSKTTRWSLLK</sequence>
<accession>A0AAD4HQX4</accession>